<evidence type="ECO:0000313" key="3">
    <source>
        <dbReference type="EMBL" id="WXB88326.1"/>
    </source>
</evidence>
<proteinExistence type="predicted"/>
<feature type="transmembrane region" description="Helical" evidence="2">
    <location>
        <begin position="5"/>
        <end position="27"/>
    </location>
</feature>
<gene>
    <name evidence="3" type="ORF">WCV66_24510</name>
</gene>
<name>A0ABZ2MSI8_9BACI</name>
<dbReference type="RefSeq" id="WP_338787217.1">
    <property type="nucleotide sequence ID" value="NZ_CP147403.1"/>
</dbReference>
<dbReference type="EMBL" id="CP147403">
    <property type="protein sequence ID" value="WXB88326.1"/>
    <property type="molecule type" value="Genomic_DNA"/>
</dbReference>
<dbReference type="Proteomes" id="UP001368328">
    <property type="component" value="Chromosome"/>
</dbReference>
<keyword evidence="4" id="KW-1185">Reference proteome</keyword>
<evidence type="ECO:0000256" key="1">
    <source>
        <dbReference type="SAM" id="MobiDB-lite"/>
    </source>
</evidence>
<evidence type="ECO:0000313" key="4">
    <source>
        <dbReference type="Proteomes" id="UP001368328"/>
    </source>
</evidence>
<evidence type="ECO:0000256" key="2">
    <source>
        <dbReference type="SAM" id="Phobius"/>
    </source>
</evidence>
<accession>A0ABZ2MSI8</accession>
<evidence type="ECO:0008006" key="5">
    <source>
        <dbReference type="Google" id="ProtNLM"/>
    </source>
</evidence>
<sequence length="277" mass="31415">MKKSILIWTFSAIVYLGIVIIGFNVYASMNPDTEEHNNHPTTEQEGENMDHQNSHHAHENHSANTISEVTPKVSYANGEITIELKDKNNNVPELEVSHEKYMHFIVVSSDLKEYHHIHPEKTGDGIYKQKVSLTGHSYKAFVDIKPKGLQYSVKSIEFHVGETNHEHGDNDLVADTEFTKTINGQTVELITDSLEVNKKITLKFDVKDATPEPHLGALGHVVVLDEAGEKYIHVHPVADDQTVFETQFDKPGIYKLWAEFKFGEQVNVYPFVIEVKE</sequence>
<reference evidence="3 4" key="1">
    <citation type="submission" date="2024-02" db="EMBL/GenBank/DDBJ databases">
        <title>Seven novel Bacillus-like species.</title>
        <authorList>
            <person name="Liu G."/>
        </authorList>
    </citation>
    <scope>NUCLEOTIDE SEQUENCE [LARGE SCALE GENOMIC DNA]</scope>
    <source>
        <strain evidence="3 4">FJAT-53654</strain>
    </source>
</reference>
<protein>
    <recommendedName>
        <fullName evidence="5">Secreted protein</fullName>
    </recommendedName>
</protein>
<keyword evidence="2" id="KW-0472">Membrane</keyword>
<organism evidence="3 4">
    <name type="scientific">Metabacillus rhizosphaerae</name>
    <dbReference type="NCBI Taxonomy" id="3117747"/>
    <lineage>
        <taxon>Bacteria</taxon>
        <taxon>Bacillati</taxon>
        <taxon>Bacillota</taxon>
        <taxon>Bacilli</taxon>
        <taxon>Bacillales</taxon>
        <taxon>Bacillaceae</taxon>
        <taxon>Metabacillus</taxon>
    </lineage>
</organism>
<keyword evidence="2" id="KW-1133">Transmembrane helix</keyword>
<feature type="region of interest" description="Disordered" evidence="1">
    <location>
        <begin position="32"/>
        <end position="66"/>
    </location>
</feature>
<keyword evidence="2" id="KW-0812">Transmembrane</keyword>
<feature type="compositionally biased region" description="Basic and acidic residues" evidence="1">
    <location>
        <begin position="48"/>
        <end position="61"/>
    </location>
</feature>